<dbReference type="Proteomes" id="UP001583177">
    <property type="component" value="Unassembled WGS sequence"/>
</dbReference>
<comment type="caution">
    <text evidence="2">The sequence shown here is derived from an EMBL/GenBank/DDBJ whole genome shotgun (WGS) entry which is preliminary data.</text>
</comment>
<feature type="domain" description="DUF7908" evidence="1">
    <location>
        <begin position="45"/>
        <end position="155"/>
    </location>
</feature>
<reference evidence="2 3" key="1">
    <citation type="journal article" date="2024" name="IMA Fungus">
        <title>IMA Genome - F19 : A genome assembly and annotation guide to empower mycologists, including annotated draft genome sequences of Ceratocystis pirilliformis, Diaporthe australafricana, Fusarium ophioides, Paecilomyces lecythidis, and Sporothrix stenoceras.</title>
        <authorList>
            <person name="Aylward J."/>
            <person name="Wilson A.M."/>
            <person name="Visagie C.M."/>
            <person name="Spraker J."/>
            <person name="Barnes I."/>
            <person name="Buitendag C."/>
            <person name="Ceriani C."/>
            <person name="Del Mar Angel L."/>
            <person name="du Plessis D."/>
            <person name="Fuchs T."/>
            <person name="Gasser K."/>
            <person name="Kramer D."/>
            <person name="Li W."/>
            <person name="Munsamy K."/>
            <person name="Piso A."/>
            <person name="Price J.L."/>
            <person name="Sonnekus B."/>
            <person name="Thomas C."/>
            <person name="van der Nest A."/>
            <person name="van Dijk A."/>
            <person name="van Heerden A."/>
            <person name="van Vuuren N."/>
            <person name="Yilmaz N."/>
            <person name="Duong T.A."/>
            <person name="van der Merwe N.A."/>
            <person name="Wingfield M.J."/>
            <person name="Wingfield B.D."/>
        </authorList>
    </citation>
    <scope>NUCLEOTIDE SEQUENCE [LARGE SCALE GENOMIC DNA]</scope>
    <source>
        <strain evidence="2 3">CMW 18300</strain>
    </source>
</reference>
<evidence type="ECO:0000313" key="3">
    <source>
        <dbReference type="Proteomes" id="UP001583177"/>
    </source>
</evidence>
<dbReference type="EMBL" id="JAWRVE010000059">
    <property type="protein sequence ID" value="KAL1865917.1"/>
    <property type="molecule type" value="Genomic_DNA"/>
</dbReference>
<name>A0ABR3WR27_9PEZI</name>
<organism evidence="2 3">
    <name type="scientific">Diaporthe australafricana</name>
    <dbReference type="NCBI Taxonomy" id="127596"/>
    <lineage>
        <taxon>Eukaryota</taxon>
        <taxon>Fungi</taxon>
        <taxon>Dikarya</taxon>
        <taxon>Ascomycota</taxon>
        <taxon>Pezizomycotina</taxon>
        <taxon>Sordariomycetes</taxon>
        <taxon>Sordariomycetidae</taxon>
        <taxon>Diaporthales</taxon>
        <taxon>Diaporthaceae</taxon>
        <taxon>Diaporthe</taxon>
    </lineage>
</organism>
<keyword evidence="3" id="KW-1185">Reference proteome</keyword>
<dbReference type="InterPro" id="IPR057230">
    <property type="entry name" value="DUF7908"/>
</dbReference>
<accession>A0ABR3WR27</accession>
<evidence type="ECO:0000259" key="1">
    <source>
        <dbReference type="Pfam" id="PF25485"/>
    </source>
</evidence>
<gene>
    <name evidence="2" type="ORF">Daus18300_007029</name>
</gene>
<sequence>MSRVILSVRQDLAPAFAPTITITEEGPSSQARLVRRQVEPLADNSTAGFIGDEELPNPNTCSNARLFIRSRGALQSEGRPLSVDPGVAYIDLANYTGGSMNTRFDVVNGTLAWNNPLFYGGQAGFCQINGTSVYATFTAAGGPKDCNDVNLVVYRGMNLAIYSNGFSFID</sequence>
<dbReference type="Pfam" id="PF25485">
    <property type="entry name" value="DUF7908"/>
    <property type="match status" value="1"/>
</dbReference>
<protein>
    <recommendedName>
        <fullName evidence="1">DUF7908 domain-containing protein</fullName>
    </recommendedName>
</protein>
<evidence type="ECO:0000313" key="2">
    <source>
        <dbReference type="EMBL" id="KAL1865917.1"/>
    </source>
</evidence>
<proteinExistence type="predicted"/>